<dbReference type="PROSITE" id="PS50043">
    <property type="entry name" value="HTH_LUXR_2"/>
    <property type="match status" value="1"/>
</dbReference>
<reference evidence="5" key="1">
    <citation type="submission" date="2022-10" db="EMBL/GenBank/DDBJ databases">
        <authorList>
            <person name="Kim H.S."/>
            <person name="Kim J.-S."/>
            <person name="Suh M.K."/>
            <person name="Eom M.K."/>
            <person name="Lee J.-S."/>
        </authorList>
    </citation>
    <scope>NUCLEOTIDE SEQUENCE</scope>
    <source>
        <strain evidence="5">LIP-5</strain>
    </source>
</reference>
<comment type="caution">
    <text evidence="5">The sequence shown here is derived from an EMBL/GenBank/DDBJ whole genome shotgun (WGS) entry which is preliminary data.</text>
</comment>
<evidence type="ECO:0000313" key="5">
    <source>
        <dbReference type="EMBL" id="MCU7692900.1"/>
    </source>
</evidence>
<dbReference type="SUPFAM" id="SSF46894">
    <property type="entry name" value="C-terminal effector domain of the bipartite response regulators"/>
    <property type="match status" value="1"/>
</dbReference>
<feature type="domain" description="HTH luxR-type" evidence="4">
    <location>
        <begin position="188"/>
        <end position="253"/>
    </location>
</feature>
<keyword evidence="2" id="KW-0238">DNA-binding</keyword>
<dbReference type="CDD" id="cd06170">
    <property type="entry name" value="LuxR_C_like"/>
    <property type="match status" value="1"/>
</dbReference>
<name>A0AAE3IL30_9BACT</name>
<organism evidence="5 6">
    <name type="scientific">Haoranjiania flava</name>
    <dbReference type="NCBI Taxonomy" id="1856322"/>
    <lineage>
        <taxon>Bacteria</taxon>
        <taxon>Pseudomonadati</taxon>
        <taxon>Bacteroidota</taxon>
        <taxon>Chitinophagia</taxon>
        <taxon>Chitinophagales</taxon>
        <taxon>Chitinophagaceae</taxon>
        <taxon>Haoranjiania</taxon>
    </lineage>
</organism>
<dbReference type="InterPro" id="IPR016032">
    <property type="entry name" value="Sig_transdc_resp-reg_C-effctor"/>
</dbReference>
<dbReference type="PANTHER" id="PTHR44688:SF16">
    <property type="entry name" value="DNA-BINDING TRANSCRIPTIONAL ACTIVATOR DEVR_DOSR"/>
    <property type="match status" value="1"/>
</dbReference>
<dbReference type="EMBL" id="JAOTPL010000001">
    <property type="protein sequence ID" value="MCU7692900.1"/>
    <property type="molecule type" value="Genomic_DNA"/>
</dbReference>
<dbReference type="Proteomes" id="UP001209317">
    <property type="component" value="Unassembled WGS sequence"/>
</dbReference>
<accession>A0AAE3IL30</accession>
<evidence type="ECO:0000256" key="1">
    <source>
        <dbReference type="ARBA" id="ARBA00023015"/>
    </source>
</evidence>
<dbReference type="Gene3D" id="3.30.450.20">
    <property type="entry name" value="PAS domain"/>
    <property type="match status" value="1"/>
</dbReference>
<keyword evidence="1" id="KW-0805">Transcription regulation</keyword>
<sequence length="255" mass="29516">MKNSITPKSFEEVSLVVLPKGRNDYLGLTSYVETAKAISRASHQCVYIFDYYKQNFLYLPDNSMFLCGKKAPKVKEQGFNFFIDHVPENEVKMLVKINKVGFEFFNSLGVEDKFLHTISYNFHLRQSKGEYILVNHKLTPIKVDEFNNIWLAMGLVTMASDTSIGNVEIMKTGTNQIYQYDFDNEKWELKNGLQLSSREREILFLTAQGLTNKQISENIHLSETTIKFHKSKLFKKMGVNNIAEAFVYITNYLKL</sequence>
<keyword evidence="6" id="KW-1185">Reference proteome</keyword>
<dbReference type="InterPro" id="IPR036388">
    <property type="entry name" value="WH-like_DNA-bd_sf"/>
</dbReference>
<evidence type="ECO:0000259" key="4">
    <source>
        <dbReference type="PROSITE" id="PS50043"/>
    </source>
</evidence>
<dbReference type="Gene3D" id="1.10.10.10">
    <property type="entry name" value="Winged helix-like DNA-binding domain superfamily/Winged helix DNA-binding domain"/>
    <property type="match status" value="1"/>
</dbReference>
<evidence type="ECO:0000256" key="3">
    <source>
        <dbReference type="ARBA" id="ARBA00023163"/>
    </source>
</evidence>
<keyword evidence="3" id="KW-0804">Transcription</keyword>
<dbReference type="InterPro" id="IPR000792">
    <property type="entry name" value="Tscrpt_reg_LuxR_C"/>
</dbReference>
<evidence type="ECO:0000256" key="2">
    <source>
        <dbReference type="ARBA" id="ARBA00023125"/>
    </source>
</evidence>
<dbReference type="GO" id="GO:0006355">
    <property type="term" value="P:regulation of DNA-templated transcription"/>
    <property type="evidence" value="ECO:0007669"/>
    <property type="project" value="InterPro"/>
</dbReference>
<dbReference type="SMART" id="SM00421">
    <property type="entry name" value="HTH_LUXR"/>
    <property type="match status" value="1"/>
</dbReference>
<protein>
    <submittedName>
        <fullName evidence="5">Helix-turn-helix transcriptional regulator</fullName>
    </submittedName>
</protein>
<dbReference type="GO" id="GO:0003677">
    <property type="term" value="F:DNA binding"/>
    <property type="evidence" value="ECO:0007669"/>
    <property type="project" value="UniProtKB-KW"/>
</dbReference>
<dbReference type="Pfam" id="PF00196">
    <property type="entry name" value="GerE"/>
    <property type="match status" value="1"/>
</dbReference>
<evidence type="ECO:0000313" key="6">
    <source>
        <dbReference type="Proteomes" id="UP001209317"/>
    </source>
</evidence>
<dbReference type="PRINTS" id="PR00038">
    <property type="entry name" value="HTHLUXR"/>
</dbReference>
<dbReference type="RefSeq" id="WP_263036388.1">
    <property type="nucleotide sequence ID" value="NZ_JAOTPL010000001.1"/>
</dbReference>
<proteinExistence type="predicted"/>
<dbReference type="AlphaFoldDB" id="A0AAE3IL30"/>
<dbReference type="PANTHER" id="PTHR44688">
    <property type="entry name" value="DNA-BINDING TRANSCRIPTIONAL ACTIVATOR DEVR_DOSR"/>
    <property type="match status" value="1"/>
</dbReference>
<gene>
    <name evidence="5" type="ORF">OD355_00025</name>
</gene>